<evidence type="ECO:0000256" key="1">
    <source>
        <dbReference type="SAM" id="MobiDB-lite"/>
    </source>
</evidence>
<evidence type="ECO:0000313" key="2">
    <source>
        <dbReference type="EMBL" id="AUX46043.1"/>
    </source>
</evidence>
<feature type="compositionally biased region" description="Low complexity" evidence="1">
    <location>
        <begin position="25"/>
        <end position="34"/>
    </location>
</feature>
<accession>A0A2L0F3D5</accession>
<gene>
    <name evidence="2" type="ORF">SOCE26_075460</name>
</gene>
<dbReference type="RefSeq" id="WP_104984321.1">
    <property type="nucleotide sequence ID" value="NZ_CP012673.1"/>
</dbReference>
<dbReference type="OrthoDB" id="5501524at2"/>
<dbReference type="EMBL" id="CP012673">
    <property type="protein sequence ID" value="AUX46043.1"/>
    <property type="molecule type" value="Genomic_DNA"/>
</dbReference>
<evidence type="ECO:0000313" key="3">
    <source>
        <dbReference type="Proteomes" id="UP000238348"/>
    </source>
</evidence>
<reference evidence="2 3" key="1">
    <citation type="submission" date="2015-09" db="EMBL/GenBank/DDBJ databases">
        <title>Sorangium comparison.</title>
        <authorList>
            <person name="Zaburannyi N."/>
            <person name="Bunk B."/>
            <person name="Overmann J."/>
            <person name="Mueller R."/>
        </authorList>
    </citation>
    <scope>NUCLEOTIDE SEQUENCE [LARGE SCALE GENOMIC DNA]</scope>
    <source>
        <strain evidence="2 3">So ce26</strain>
    </source>
</reference>
<proteinExistence type="predicted"/>
<name>A0A2L0F3D5_SORCE</name>
<protein>
    <submittedName>
        <fullName evidence="2">Uncharacterized protein</fullName>
    </submittedName>
</protein>
<feature type="region of interest" description="Disordered" evidence="1">
    <location>
        <begin position="1"/>
        <end position="34"/>
    </location>
</feature>
<dbReference type="AlphaFoldDB" id="A0A2L0F3D5"/>
<organism evidence="2 3">
    <name type="scientific">Sorangium cellulosum</name>
    <name type="common">Polyangium cellulosum</name>
    <dbReference type="NCBI Taxonomy" id="56"/>
    <lineage>
        <taxon>Bacteria</taxon>
        <taxon>Pseudomonadati</taxon>
        <taxon>Myxococcota</taxon>
        <taxon>Polyangia</taxon>
        <taxon>Polyangiales</taxon>
        <taxon>Polyangiaceae</taxon>
        <taxon>Sorangium</taxon>
    </lineage>
</organism>
<dbReference type="Proteomes" id="UP000238348">
    <property type="component" value="Chromosome"/>
</dbReference>
<sequence>MTERRDPSSSDLAQEPAPDAVVHEGAAPGRPGASGALLDPRILAAWREWLAALATDAEAAIAAAHVYGELGPEAREAWLDVLAEDAPKLQVPAVAIYAPLLSVEGDAARRARIEGAIEEGEEGERPSRPPGGFALRGVAPDGDRVVALVTPLYLRFVRVLWCRYLPEDGIAWARHDPIVRAEEAPGPGLLIDGAHLETTPMKLVIEELCHAILAQRRKGAELPPSLQLCADLFDAHLEGDPLP</sequence>